<dbReference type="Proteomes" id="UP001437256">
    <property type="component" value="Unassembled WGS sequence"/>
</dbReference>
<proteinExistence type="predicted"/>
<keyword evidence="2" id="KW-1185">Reference proteome</keyword>
<dbReference type="Gene3D" id="3.30.830.10">
    <property type="entry name" value="Metalloenzyme, LuxS/M16 peptidase-like"/>
    <property type="match status" value="1"/>
</dbReference>
<dbReference type="EMBL" id="JBBXMP010000002">
    <property type="protein sequence ID" value="KAL0072061.1"/>
    <property type="molecule type" value="Genomic_DNA"/>
</dbReference>
<evidence type="ECO:0000313" key="2">
    <source>
        <dbReference type="Proteomes" id="UP001437256"/>
    </source>
</evidence>
<sequence>MSNNAPESFANFDLVKRVKLDFTDVTISKYKSRVTGLSVIHLDYEAPLVSGYFVVATEIFNDSGCPHTLEQ</sequence>
<protein>
    <submittedName>
        <fullName evidence="1">Uncharacterized protein</fullName>
    </submittedName>
</protein>
<evidence type="ECO:0000313" key="1">
    <source>
        <dbReference type="EMBL" id="KAL0072061.1"/>
    </source>
</evidence>
<comment type="caution">
    <text evidence="1">The sequence shown here is derived from an EMBL/GenBank/DDBJ whole genome shotgun (WGS) entry which is preliminary data.</text>
</comment>
<gene>
    <name evidence="1" type="ORF">AAF712_000984</name>
</gene>
<name>A0ABR3AF89_9AGAR</name>
<accession>A0ABR3AF89</accession>
<reference evidence="1 2" key="1">
    <citation type="submission" date="2024-05" db="EMBL/GenBank/DDBJ databases">
        <title>A draft genome resource for the thread blight pathogen Marasmius tenuissimus strain MS-2.</title>
        <authorList>
            <person name="Yulfo-Soto G.E."/>
            <person name="Baruah I.K."/>
            <person name="Amoako-Attah I."/>
            <person name="Bukari Y."/>
            <person name="Meinhardt L.W."/>
            <person name="Bailey B.A."/>
            <person name="Cohen S.P."/>
        </authorList>
    </citation>
    <scope>NUCLEOTIDE SEQUENCE [LARGE SCALE GENOMIC DNA]</scope>
    <source>
        <strain evidence="1 2">MS-2</strain>
    </source>
</reference>
<dbReference type="PANTHER" id="PTHR43016">
    <property type="entry name" value="PRESEQUENCE PROTEASE"/>
    <property type="match status" value="1"/>
</dbReference>
<dbReference type="PANTHER" id="PTHR43016:SF16">
    <property type="entry name" value="METALLOPROTEASE, PUTATIVE (AFU_ORTHOLOGUE AFUA_4G07610)-RELATED"/>
    <property type="match status" value="1"/>
</dbReference>
<organism evidence="1 2">
    <name type="scientific">Marasmius tenuissimus</name>
    <dbReference type="NCBI Taxonomy" id="585030"/>
    <lineage>
        <taxon>Eukaryota</taxon>
        <taxon>Fungi</taxon>
        <taxon>Dikarya</taxon>
        <taxon>Basidiomycota</taxon>
        <taxon>Agaricomycotina</taxon>
        <taxon>Agaricomycetes</taxon>
        <taxon>Agaricomycetidae</taxon>
        <taxon>Agaricales</taxon>
        <taxon>Marasmiineae</taxon>
        <taxon>Marasmiaceae</taxon>
        <taxon>Marasmius</taxon>
    </lineage>
</organism>